<dbReference type="Proteomes" id="UP000637774">
    <property type="component" value="Unassembled WGS sequence"/>
</dbReference>
<dbReference type="CDD" id="cd06529">
    <property type="entry name" value="S24_LexA-like"/>
    <property type="match status" value="1"/>
</dbReference>
<evidence type="ECO:0000313" key="10">
    <source>
        <dbReference type="Proteomes" id="UP000637774"/>
    </source>
</evidence>
<keyword evidence="2" id="KW-0227">DNA damage</keyword>
<organism evidence="9 10">
    <name type="scientific">Hymenobacter frigidus</name>
    <dbReference type="NCBI Taxonomy" id="1524095"/>
    <lineage>
        <taxon>Bacteria</taxon>
        <taxon>Pseudomonadati</taxon>
        <taxon>Bacteroidota</taxon>
        <taxon>Cytophagia</taxon>
        <taxon>Cytophagales</taxon>
        <taxon>Hymenobacteraceae</taxon>
        <taxon>Hymenobacter</taxon>
    </lineage>
</organism>
<keyword evidence="3 7" id="KW-0378">Hydrolase</keyword>
<dbReference type="NCBIfam" id="NF007621">
    <property type="entry name" value="PRK10276.1"/>
    <property type="match status" value="1"/>
</dbReference>
<keyword evidence="5" id="KW-0234">DNA repair</keyword>
<evidence type="ECO:0000256" key="6">
    <source>
        <dbReference type="ARBA" id="ARBA00023236"/>
    </source>
</evidence>
<evidence type="ECO:0000259" key="8">
    <source>
        <dbReference type="Pfam" id="PF00717"/>
    </source>
</evidence>
<evidence type="ECO:0000256" key="2">
    <source>
        <dbReference type="ARBA" id="ARBA00022763"/>
    </source>
</evidence>
<feature type="domain" description="Peptidase S24/S26A/S26B/S26C" evidence="8">
    <location>
        <begin position="29"/>
        <end position="145"/>
    </location>
</feature>
<evidence type="ECO:0000256" key="5">
    <source>
        <dbReference type="ARBA" id="ARBA00023204"/>
    </source>
</evidence>
<protein>
    <submittedName>
        <fullName evidence="9">UmuD protein</fullName>
    </submittedName>
</protein>
<evidence type="ECO:0000313" key="9">
    <source>
        <dbReference type="EMBL" id="GGH80548.1"/>
    </source>
</evidence>
<evidence type="ECO:0000256" key="4">
    <source>
        <dbReference type="ARBA" id="ARBA00022813"/>
    </source>
</evidence>
<dbReference type="InterPro" id="IPR015927">
    <property type="entry name" value="Peptidase_S24_S26A/B/C"/>
</dbReference>
<name>A0ABQ1ZYZ8_9BACT</name>
<dbReference type="InterPro" id="IPR050077">
    <property type="entry name" value="LexA_repressor"/>
</dbReference>
<dbReference type="PANTHER" id="PTHR33516:SF2">
    <property type="entry name" value="LEXA REPRESSOR-RELATED"/>
    <property type="match status" value="1"/>
</dbReference>
<dbReference type="PANTHER" id="PTHR33516">
    <property type="entry name" value="LEXA REPRESSOR"/>
    <property type="match status" value="1"/>
</dbReference>
<comment type="caution">
    <text evidence="9">The sequence shown here is derived from an EMBL/GenBank/DDBJ whole genome shotgun (WGS) entry which is preliminary data.</text>
</comment>
<proteinExistence type="inferred from homology"/>
<dbReference type="PRINTS" id="PR00726">
    <property type="entry name" value="LEXASERPTASE"/>
</dbReference>
<dbReference type="SUPFAM" id="SSF51306">
    <property type="entry name" value="LexA/Signal peptidase"/>
    <property type="match status" value="1"/>
</dbReference>
<dbReference type="InterPro" id="IPR006197">
    <property type="entry name" value="Peptidase_S24_LexA"/>
</dbReference>
<dbReference type="InterPro" id="IPR036286">
    <property type="entry name" value="LexA/Signal_pep-like_sf"/>
</dbReference>
<dbReference type="InterPro" id="IPR039418">
    <property type="entry name" value="LexA-like"/>
</dbReference>
<sequence>MLLKSSNIVMIASVYDFIAAPGFSKTELPLFGCAVPAGFPSPADDHFDGPFDLTRHLFRNPASTFLARVSGDSMTGAGIHPGDLVAVDRALRARHGSIVVAVVEGEHTLKRLQLRAGQPWLVAENARYPPLPIDPEAGLTVWGVVTHVIHSLGDSQMIETR</sequence>
<keyword evidence="6" id="KW-0742">SOS response</keyword>
<comment type="similarity">
    <text evidence="1 7">Belongs to the peptidase S24 family.</text>
</comment>
<evidence type="ECO:0000256" key="3">
    <source>
        <dbReference type="ARBA" id="ARBA00022801"/>
    </source>
</evidence>
<keyword evidence="4 7" id="KW-0068">Autocatalytic cleavage</keyword>
<gene>
    <name evidence="9" type="primary">umuD</name>
    <name evidence="9" type="ORF">GCM10011495_05930</name>
</gene>
<accession>A0ABQ1ZYZ8</accession>
<evidence type="ECO:0000256" key="7">
    <source>
        <dbReference type="RuleBase" id="RU003991"/>
    </source>
</evidence>
<keyword evidence="10" id="KW-1185">Reference proteome</keyword>
<dbReference type="Pfam" id="PF00717">
    <property type="entry name" value="Peptidase_S24"/>
    <property type="match status" value="1"/>
</dbReference>
<reference evidence="10" key="1">
    <citation type="journal article" date="2019" name="Int. J. Syst. Evol. Microbiol.">
        <title>The Global Catalogue of Microorganisms (GCM) 10K type strain sequencing project: providing services to taxonomists for standard genome sequencing and annotation.</title>
        <authorList>
            <consortium name="The Broad Institute Genomics Platform"/>
            <consortium name="The Broad Institute Genome Sequencing Center for Infectious Disease"/>
            <person name="Wu L."/>
            <person name="Ma J."/>
        </authorList>
    </citation>
    <scope>NUCLEOTIDE SEQUENCE [LARGE SCALE GENOMIC DNA]</scope>
    <source>
        <strain evidence="10">CGMCC 1.14966</strain>
    </source>
</reference>
<dbReference type="EMBL" id="BMGY01000004">
    <property type="protein sequence ID" value="GGH80548.1"/>
    <property type="molecule type" value="Genomic_DNA"/>
</dbReference>
<dbReference type="Gene3D" id="2.10.109.10">
    <property type="entry name" value="Umud Fragment, subunit A"/>
    <property type="match status" value="1"/>
</dbReference>
<evidence type="ECO:0000256" key="1">
    <source>
        <dbReference type="ARBA" id="ARBA00007484"/>
    </source>
</evidence>